<evidence type="ECO:0000313" key="3">
    <source>
        <dbReference type="EMBL" id="HIX67410.1"/>
    </source>
</evidence>
<keyword evidence="2 3" id="KW-0413">Isomerase</keyword>
<dbReference type="GO" id="GO:0004750">
    <property type="term" value="F:D-ribulose-phosphate 3-epimerase activity"/>
    <property type="evidence" value="ECO:0007669"/>
    <property type="project" value="UniProtKB-EC"/>
</dbReference>
<dbReference type="NCBIfam" id="NF007266">
    <property type="entry name" value="PRK09722.1"/>
    <property type="match status" value="1"/>
</dbReference>
<evidence type="ECO:0000313" key="4">
    <source>
        <dbReference type="Proteomes" id="UP000886721"/>
    </source>
</evidence>
<gene>
    <name evidence="3" type="ORF">H9735_04685</name>
</gene>
<dbReference type="CDD" id="cd00429">
    <property type="entry name" value="RPE"/>
    <property type="match status" value="1"/>
</dbReference>
<dbReference type="NCBIfam" id="NF004076">
    <property type="entry name" value="PRK05581.1-4"/>
    <property type="match status" value="1"/>
</dbReference>
<reference evidence="3" key="1">
    <citation type="journal article" date="2021" name="PeerJ">
        <title>Extensive microbial diversity within the chicken gut microbiome revealed by metagenomics and culture.</title>
        <authorList>
            <person name="Gilroy R."/>
            <person name="Ravi A."/>
            <person name="Getino M."/>
            <person name="Pursley I."/>
            <person name="Horton D.L."/>
            <person name="Alikhan N.F."/>
            <person name="Baker D."/>
            <person name="Gharbi K."/>
            <person name="Hall N."/>
            <person name="Watson M."/>
            <person name="Adriaenssens E.M."/>
            <person name="Foster-Nyarko E."/>
            <person name="Jarju S."/>
            <person name="Secka A."/>
            <person name="Antonio M."/>
            <person name="Oren A."/>
            <person name="Chaudhuri R.R."/>
            <person name="La Ragione R."/>
            <person name="Hildebrand F."/>
            <person name="Pallen M.J."/>
        </authorList>
    </citation>
    <scope>NUCLEOTIDE SEQUENCE</scope>
    <source>
        <strain evidence="3">CHK191-13928</strain>
    </source>
</reference>
<dbReference type="InterPro" id="IPR013785">
    <property type="entry name" value="Aldolase_TIM"/>
</dbReference>
<dbReference type="EC" id="5.1.3.1" evidence="3"/>
<evidence type="ECO:0000256" key="1">
    <source>
        <dbReference type="ARBA" id="ARBA00022723"/>
    </source>
</evidence>
<dbReference type="GO" id="GO:0046872">
    <property type="term" value="F:metal ion binding"/>
    <property type="evidence" value="ECO:0007669"/>
    <property type="project" value="UniProtKB-KW"/>
</dbReference>
<dbReference type="EMBL" id="DXEM01000014">
    <property type="protein sequence ID" value="HIX67410.1"/>
    <property type="molecule type" value="Genomic_DNA"/>
</dbReference>
<reference evidence="3" key="2">
    <citation type="submission" date="2021-04" db="EMBL/GenBank/DDBJ databases">
        <authorList>
            <person name="Gilroy R."/>
        </authorList>
    </citation>
    <scope>NUCLEOTIDE SEQUENCE</scope>
    <source>
        <strain evidence="3">CHK191-13928</strain>
    </source>
</reference>
<sequence>MSELKKKEFSISLMCMDFLKIKEQIQVLNKKADMYHVDIMDGHYCKNITLSPDMVKAFKQVSELPMDVHLMTTCPDDWIDRVAEAGADIISVHAETITKDAFRIFNKIETLGCGKGLVLNPATTLESVRHYLSRVDLLTIMTVDVGFSGQPFITEMLEKIKEAKEMREKFGFHYKIQIDGSCNSHTFRRLKDAGADIYIVGGSGLFQLDEDVERAFDFMYQSYEKVIS</sequence>
<dbReference type="InterPro" id="IPR011060">
    <property type="entry name" value="RibuloseP-bd_barrel"/>
</dbReference>
<dbReference type="Gene3D" id="3.20.20.70">
    <property type="entry name" value="Aldolase class I"/>
    <property type="match status" value="1"/>
</dbReference>
<dbReference type="InterPro" id="IPR000056">
    <property type="entry name" value="Ribul_P_3_epim-like"/>
</dbReference>
<name>A0A9D1WV70_9FIRM</name>
<dbReference type="PANTHER" id="PTHR11749">
    <property type="entry name" value="RIBULOSE-5-PHOSPHATE-3-EPIMERASE"/>
    <property type="match status" value="1"/>
</dbReference>
<evidence type="ECO:0000256" key="2">
    <source>
        <dbReference type="ARBA" id="ARBA00023235"/>
    </source>
</evidence>
<proteinExistence type="predicted"/>
<protein>
    <submittedName>
        <fullName evidence="3">Ribulose-phosphate 3-epimerase</fullName>
        <ecNumber evidence="3">5.1.3.1</ecNumber>
    </submittedName>
</protein>
<dbReference type="AlphaFoldDB" id="A0A9D1WV70"/>
<dbReference type="SUPFAM" id="SSF51366">
    <property type="entry name" value="Ribulose-phoshate binding barrel"/>
    <property type="match status" value="1"/>
</dbReference>
<organism evidence="3 4">
    <name type="scientific">Candidatus Anaerostipes excrementavium</name>
    <dbReference type="NCBI Taxonomy" id="2838463"/>
    <lineage>
        <taxon>Bacteria</taxon>
        <taxon>Bacillati</taxon>
        <taxon>Bacillota</taxon>
        <taxon>Clostridia</taxon>
        <taxon>Lachnospirales</taxon>
        <taxon>Lachnospiraceae</taxon>
        <taxon>Anaerostipes</taxon>
    </lineage>
</organism>
<dbReference type="Proteomes" id="UP000886721">
    <property type="component" value="Unassembled WGS sequence"/>
</dbReference>
<keyword evidence="1" id="KW-0479">Metal-binding</keyword>
<dbReference type="Pfam" id="PF00834">
    <property type="entry name" value="Ribul_P_3_epim"/>
    <property type="match status" value="1"/>
</dbReference>
<accession>A0A9D1WV70</accession>
<comment type="caution">
    <text evidence="3">The sequence shown here is derived from an EMBL/GenBank/DDBJ whole genome shotgun (WGS) entry which is preliminary data.</text>
</comment>
<dbReference type="GO" id="GO:0005975">
    <property type="term" value="P:carbohydrate metabolic process"/>
    <property type="evidence" value="ECO:0007669"/>
    <property type="project" value="InterPro"/>
</dbReference>